<feature type="transmembrane region" description="Helical" evidence="7">
    <location>
        <begin position="381"/>
        <end position="402"/>
    </location>
</feature>
<feature type="transmembrane region" description="Helical" evidence="7">
    <location>
        <begin position="440"/>
        <end position="458"/>
    </location>
</feature>
<feature type="transmembrane region" description="Helical" evidence="7">
    <location>
        <begin position="128"/>
        <end position="145"/>
    </location>
</feature>
<dbReference type="InterPro" id="IPR020846">
    <property type="entry name" value="MFS_dom"/>
</dbReference>
<feature type="compositionally biased region" description="Basic and acidic residues" evidence="6">
    <location>
        <begin position="16"/>
        <end position="26"/>
    </location>
</feature>
<dbReference type="InterPro" id="IPR011701">
    <property type="entry name" value="MFS"/>
</dbReference>
<evidence type="ECO:0000256" key="4">
    <source>
        <dbReference type="ARBA" id="ARBA00022989"/>
    </source>
</evidence>
<evidence type="ECO:0000256" key="5">
    <source>
        <dbReference type="ARBA" id="ARBA00023136"/>
    </source>
</evidence>
<feature type="compositionally biased region" description="Basic residues" evidence="6">
    <location>
        <begin position="1"/>
        <end position="10"/>
    </location>
</feature>
<dbReference type="PROSITE" id="PS00216">
    <property type="entry name" value="SUGAR_TRANSPORT_1"/>
    <property type="match status" value="1"/>
</dbReference>
<name>A0AAD9K2G1_9ANNE</name>
<feature type="transmembrane region" description="Helical" evidence="7">
    <location>
        <begin position="186"/>
        <end position="207"/>
    </location>
</feature>
<feature type="transmembrane region" description="Helical" evidence="7">
    <location>
        <begin position="414"/>
        <end position="434"/>
    </location>
</feature>
<sequence length="467" mass="51125">MANQTTHKRTMPSTDDSGKGQDQRPSDKIDHRTLMIVFIALVIDLLAFTMILPLLPALLDYYGNNEDALYRIMKSSIGSFRQMVGAPDTPRWNSVLFGGVIGSLFSLLQFLASPVMGAASDFYGRKPVMIISMLGIAASYAVWAVSHSFAIFVIARIIGGISKGNVSLSTAIVADICPPEKRGRGMAVIGVAFSVGFIVGPLIGAFFSQQARIHDNMFFTTPALFALLLALIDVAFVVVCLKETLPQDKRAKTLDTGLRRAKYLLSPLSLFRFEAVDKLHPKDLKVMRNIGGIYFLYLFLYSGLEFTLTFLTYNRFNFDSLQQGKMFFVIGILMALVQGGYVRRLPPGLEMRTSIIGMSLLIPSFIMIGLAYQQWVLYTGLLLYAFASATVVPCMSTVISSYGSVDQKGTVLGIFRSLGALARAVGPIVASTLYWSVGPAICYAVGGISFIIPITWLCKTKALQHTD</sequence>
<keyword evidence="4 7" id="KW-1133">Transmembrane helix</keyword>
<proteinExistence type="predicted"/>
<dbReference type="CDD" id="cd17389">
    <property type="entry name" value="MFS_MFSD10"/>
    <property type="match status" value="1"/>
</dbReference>
<dbReference type="SUPFAM" id="SSF103473">
    <property type="entry name" value="MFS general substrate transporter"/>
    <property type="match status" value="1"/>
</dbReference>
<dbReference type="GO" id="GO:0022857">
    <property type="term" value="F:transmembrane transporter activity"/>
    <property type="evidence" value="ECO:0007669"/>
    <property type="project" value="InterPro"/>
</dbReference>
<evidence type="ECO:0000256" key="2">
    <source>
        <dbReference type="ARBA" id="ARBA00022448"/>
    </source>
</evidence>
<dbReference type="Pfam" id="PF07690">
    <property type="entry name" value="MFS_1"/>
    <property type="match status" value="1"/>
</dbReference>
<dbReference type="GO" id="GO:0031526">
    <property type="term" value="C:brush border membrane"/>
    <property type="evidence" value="ECO:0007669"/>
    <property type="project" value="TreeGrafter"/>
</dbReference>
<feature type="transmembrane region" description="Helical" evidence="7">
    <location>
        <begin position="151"/>
        <end position="174"/>
    </location>
</feature>
<feature type="transmembrane region" description="Helical" evidence="7">
    <location>
        <begin position="325"/>
        <end position="342"/>
    </location>
</feature>
<evidence type="ECO:0000256" key="6">
    <source>
        <dbReference type="SAM" id="MobiDB-lite"/>
    </source>
</evidence>
<evidence type="ECO:0000313" key="9">
    <source>
        <dbReference type="EMBL" id="KAK2163684.1"/>
    </source>
</evidence>
<organism evidence="9 10">
    <name type="scientific">Paralvinella palmiformis</name>
    <dbReference type="NCBI Taxonomy" id="53620"/>
    <lineage>
        <taxon>Eukaryota</taxon>
        <taxon>Metazoa</taxon>
        <taxon>Spiralia</taxon>
        <taxon>Lophotrochozoa</taxon>
        <taxon>Annelida</taxon>
        <taxon>Polychaeta</taxon>
        <taxon>Sedentaria</taxon>
        <taxon>Canalipalpata</taxon>
        <taxon>Terebellida</taxon>
        <taxon>Terebelliformia</taxon>
        <taxon>Alvinellidae</taxon>
        <taxon>Paralvinella</taxon>
    </lineage>
</organism>
<dbReference type="EMBL" id="JAODUP010000075">
    <property type="protein sequence ID" value="KAK2163684.1"/>
    <property type="molecule type" value="Genomic_DNA"/>
</dbReference>
<keyword evidence="10" id="KW-1185">Reference proteome</keyword>
<feature type="region of interest" description="Disordered" evidence="6">
    <location>
        <begin position="1"/>
        <end position="26"/>
    </location>
</feature>
<dbReference type="PANTHER" id="PTHR23504">
    <property type="entry name" value="MAJOR FACILITATOR SUPERFAMILY DOMAIN-CONTAINING PROTEIN 10"/>
    <property type="match status" value="1"/>
</dbReference>
<keyword evidence="2" id="KW-0813">Transport</keyword>
<dbReference type="Gene3D" id="1.20.1250.20">
    <property type="entry name" value="MFS general substrate transporter like domains"/>
    <property type="match status" value="1"/>
</dbReference>
<comment type="caution">
    <text evidence="9">The sequence shown here is derived from an EMBL/GenBank/DDBJ whole genome shotgun (WGS) entry which is preliminary data.</text>
</comment>
<evidence type="ECO:0000313" key="10">
    <source>
        <dbReference type="Proteomes" id="UP001208570"/>
    </source>
</evidence>
<keyword evidence="3 7" id="KW-0812">Transmembrane</keyword>
<feature type="domain" description="Major facilitator superfamily (MFS) profile" evidence="8">
    <location>
        <begin position="33"/>
        <end position="461"/>
    </location>
</feature>
<protein>
    <recommendedName>
        <fullName evidence="8">Major facilitator superfamily (MFS) profile domain-containing protein</fullName>
    </recommendedName>
</protein>
<evidence type="ECO:0000256" key="3">
    <source>
        <dbReference type="ARBA" id="ARBA00022692"/>
    </source>
</evidence>
<dbReference type="AlphaFoldDB" id="A0AAD9K2G1"/>
<gene>
    <name evidence="9" type="ORF">LSH36_75g07007</name>
</gene>
<dbReference type="PANTHER" id="PTHR23504:SF31">
    <property type="entry name" value="MAJOR FACILITATOR SUPERFAMILY DOMAIN-CONTAINING PROTEIN 10"/>
    <property type="match status" value="1"/>
</dbReference>
<dbReference type="PROSITE" id="PS50850">
    <property type="entry name" value="MFS"/>
    <property type="match status" value="1"/>
</dbReference>
<comment type="subcellular location">
    <subcellularLocation>
        <location evidence="1">Membrane</location>
        <topology evidence="1">Multi-pass membrane protein</topology>
    </subcellularLocation>
</comment>
<accession>A0AAD9K2G1</accession>
<feature type="transmembrane region" description="Helical" evidence="7">
    <location>
        <begin position="34"/>
        <end position="55"/>
    </location>
</feature>
<evidence type="ECO:0000256" key="7">
    <source>
        <dbReference type="SAM" id="Phobius"/>
    </source>
</evidence>
<evidence type="ECO:0000256" key="1">
    <source>
        <dbReference type="ARBA" id="ARBA00004141"/>
    </source>
</evidence>
<keyword evidence="5 7" id="KW-0472">Membrane</keyword>
<feature type="transmembrane region" description="Helical" evidence="7">
    <location>
        <begin position="219"/>
        <end position="241"/>
    </location>
</feature>
<dbReference type="InterPro" id="IPR005829">
    <property type="entry name" value="Sugar_transporter_CS"/>
</dbReference>
<evidence type="ECO:0000259" key="8">
    <source>
        <dbReference type="PROSITE" id="PS50850"/>
    </source>
</evidence>
<feature type="transmembrane region" description="Helical" evidence="7">
    <location>
        <begin position="294"/>
        <end position="313"/>
    </location>
</feature>
<dbReference type="FunFam" id="1.20.1250.20:FF:000223">
    <property type="entry name" value="Major facilitator superfamily domain-containing protein"/>
    <property type="match status" value="1"/>
</dbReference>
<dbReference type="Proteomes" id="UP001208570">
    <property type="component" value="Unassembled WGS sequence"/>
</dbReference>
<reference evidence="9" key="1">
    <citation type="journal article" date="2023" name="Mol. Biol. Evol.">
        <title>Third-Generation Sequencing Reveals the Adaptive Role of the Epigenome in Three Deep-Sea Polychaetes.</title>
        <authorList>
            <person name="Perez M."/>
            <person name="Aroh O."/>
            <person name="Sun Y."/>
            <person name="Lan Y."/>
            <person name="Juniper S.K."/>
            <person name="Young C.R."/>
            <person name="Angers B."/>
            <person name="Qian P.Y."/>
        </authorList>
    </citation>
    <scope>NUCLEOTIDE SEQUENCE</scope>
    <source>
        <strain evidence="9">P08H-3</strain>
    </source>
</reference>
<feature type="transmembrane region" description="Helical" evidence="7">
    <location>
        <begin position="354"/>
        <end position="375"/>
    </location>
</feature>
<feature type="transmembrane region" description="Helical" evidence="7">
    <location>
        <begin position="95"/>
        <end position="116"/>
    </location>
</feature>
<dbReference type="InterPro" id="IPR036259">
    <property type="entry name" value="MFS_trans_sf"/>
</dbReference>